<dbReference type="AlphaFoldDB" id="A0A9W8Z6V3"/>
<evidence type="ECO:0000256" key="2">
    <source>
        <dbReference type="ARBA" id="ARBA00022630"/>
    </source>
</evidence>
<name>A0A9W8Z6V3_9PEZI</name>
<dbReference type="Pfam" id="PF05199">
    <property type="entry name" value="GMC_oxred_C"/>
    <property type="match status" value="1"/>
</dbReference>
<protein>
    <recommendedName>
        <fullName evidence="10">Long-chain-alcohol oxidase</fullName>
    </recommendedName>
</protein>
<dbReference type="Gene3D" id="3.50.50.60">
    <property type="entry name" value="FAD/NAD(P)-binding domain"/>
    <property type="match status" value="2"/>
</dbReference>
<evidence type="ECO:0000313" key="9">
    <source>
        <dbReference type="Proteomes" id="UP001140453"/>
    </source>
</evidence>
<dbReference type="InterPro" id="IPR007867">
    <property type="entry name" value="GMC_OxRtase_C"/>
</dbReference>
<dbReference type="GO" id="GO:0016614">
    <property type="term" value="F:oxidoreductase activity, acting on CH-OH group of donors"/>
    <property type="evidence" value="ECO:0007669"/>
    <property type="project" value="InterPro"/>
</dbReference>
<evidence type="ECO:0000256" key="1">
    <source>
        <dbReference type="ARBA" id="ARBA00010790"/>
    </source>
</evidence>
<dbReference type="Pfam" id="PF00732">
    <property type="entry name" value="GMC_oxred_N"/>
    <property type="match status" value="1"/>
</dbReference>
<dbReference type="OrthoDB" id="269227at2759"/>
<dbReference type="InterPro" id="IPR036188">
    <property type="entry name" value="FAD/NAD-bd_sf"/>
</dbReference>
<dbReference type="GO" id="GO:0050660">
    <property type="term" value="F:flavin adenine dinucleotide binding"/>
    <property type="evidence" value="ECO:0007669"/>
    <property type="project" value="InterPro"/>
</dbReference>
<evidence type="ECO:0008006" key="10">
    <source>
        <dbReference type="Google" id="ProtNLM"/>
    </source>
</evidence>
<feature type="region of interest" description="Disordered" evidence="5">
    <location>
        <begin position="646"/>
        <end position="666"/>
    </location>
</feature>
<feature type="domain" description="Glucose-methanol-choline oxidoreductase C-terminal" evidence="7">
    <location>
        <begin position="595"/>
        <end position="752"/>
    </location>
</feature>
<dbReference type="InterPro" id="IPR000172">
    <property type="entry name" value="GMC_OxRdtase_N"/>
</dbReference>
<dbReference type="EMBL" id="JAPEVB010000001">
    <property type="protein sequence ID" value="KAJ4397889.1"/>
    <property type="molecule type" value="Genomic_DNA"/>
</dbReference>
<accession>A0A9W8Z6V3</accession>
<comment type="caution">
    <text evidence="8">The sequence shown here is derived from an EMBL/GenBank/DDBJ whole genome shotgun (WGS) entry which is preliminary data.</text>
</comment>
<evidence type="ECO:0000256" key="4">
    <source>
        <dbReference type="ARBA" id="ARBA00023002"/>
    </source>
</evidence>
<comment type="similarity">
    <text evidence="1">Belongs to the GMC oxidoreductase family.</text>
</comment>
<keyword evidence="3" id="KW-0274">FAD</keyword>
<keyword evidence="9" id="KW-1185">Reference proteome</keyword>
<keyword evidence="4" id="KW-0560">Oxidoreductase</keyword>
<reference evidence="8" key="1">
    <citation type="submission" date="2022-10" db="EMBL/GenBank/DDBJ databases">
        <title>Tapping the CABI collections for fungal endophytes: first genome assemblies for Collariella, Neodidymelliopsis, Ascochyta clinopodiicola, Didymella pomorum, Didymosphaeria variabile, Neocosmospora piperis and Neocucurbitaria cava.</title>
        <authorList>
            <person name="Hill R."/>
        </authorList>
    </citation>
    <scope>NUCLEOTIDE SEQUENCE</scope>
    <source>
        <strain evidence="8">IMI 355082</strain>
    </source>
</reference>
<evidence type="ECO:0000313" key="8">
    <source>
        <dbReference type="EMBL" id="KAJ4397889.1"/>
    </source>
</evidence>
<dbReference type="SUPFAM" id="SSF51905">
    <property type="entry name" value="FAD/NAD(P)-binding domain"/>
    <property type="match status" value="1"/>
</dbReference>
<feature type="domain" description="Glucose-methanol-choline oxidoreductase N-terminal" evidence="6">
    <location>
        <begin position="275"/>
        <end position="512"/>
    </location>
</feature>
<evidence type="ECO:0000259" key="6">
    <source>
        <dbReference type="Pfam" id="PF00732"/>
    </source>
</evidence>
<feature type="compositionally biased region" description="Low complexity" evidence="5">
    <location>
        <begin position="649"/>
        <end position="661"/>
    </location>
</feature>
<evidence type="ECO:0000256" key="3">
    <source>
        <dbReference type="ARBA" id="ARBA00022827"/>
    </source>
</evidence>
<proteinExistence type="inferred from homology"/>
<dbReference type="PANTHER" id="PTHR46056:SF12">
    <property type="entry name" value="LONG-CHAIN-ALCOHOL OXIDASE"/>
    <property type="match status" value="1"/>
</dbReference>
<sequence length="773" mass="84932">MAEVVSEIASVTPTGIPWRVKTAELMEAPQLDMLYAILKAAMPPIVRESKLRGNKRLDTVYISDADFHKMVSTIKKDTVVLDSASEDDLEQYLAESPTDSIIFRQTLQGMLLDLPPKTKGLLALPVVRSAMTHKLASIQHLSIEERQQVLSLWLSHPAPILRGLFRQMTSLAKVVFTATNQSFHRLSDFPITPPGWNPPAAYPYEFIQLPSATTTSEPTPVLIDTDVVIVGSGCGAGVCAKNLAEAGWRVLVLDKGYHFDSAFLPMAAPEHLLHMIDGAGAVTSDDNSILIVAGSCFGGGGTVNWSASLRTQGFVRDEWSEDKGLTFFKTGDFDESLNYICEQMGVHTDFTPNHGNQILLDGADKLGWSAKKVPQNTGRNEHHDGHCAMGCSTGDKKGPVHGWFPDAARAGAKFMEGAKVQKVLFNGKTRKTAVGVEGTWTSRGKDGELYGREDEKIVRKFRVKAKKWYSVESCTAEKQRLRGKPPRPKIVVVPCLTLSKNPNIGKNLYLHPVNVMTGVFSRDVRPWEGGILTTVVNTFENMDGKGHGAKLECLSMMFQNWSPTFKIDALKYRHMNSYISIVRDRDTGFVYPDPQTGQPRIAYTPSKFDRHHAMIGNVALAEILYVQGAREIHAALPGMPPFIRDEKATSPPLTPTSSTTSDDIVGRIKDAGVKDPKFTAWITQLKKHGNRTPESPFTSAHQMGTCRMSTNAKSGVVDPRGRVWGTEGLYVADASVFPSASGVNPMVTNMAISNWTSRGVIQDLAKEQQEARL</sequence>
<dbReference type="PANTHER" id="PTHR46056">
    <property type="entry name" value="LONG-CHAIN-ALCOHOL OXIDASE"/>
    <property type="match status" value="1"/>
</dbReference>
<dbReference type="Proteomes" id="UP001140453">
    <property type="component" value="Unassembled WGS sequence"/>
</dbReference>
<evidence type="ECO:0000256" key="5">
    <source>
        <dbReference type="SAM" id="MobiDB-lite"/>
    </source>
</evidence>
<evidence type="ECO:0000259" key="7">
    <source>
        <dbReference type="Pfam" id="PF05199"/>
    </source>
</evidence>
<keyword evidence="2" id="KW-0285">Flavoprotein</keyword>
<organism evidence="8 9">
    <name type="scientific">Gnomoniopsis smithogilvyi</name>
    <dbReference type="NCBI Taxonomy" id="1191159"/>
    <lineage>
        <taxon>Eukaryota</taxon>
        <taxon>Fungi</taxon>
        <taxon>Dikarya</taxon>
        <taxon>Ascomycota</taxon>
        <taxon>Pezizomycotina</taxon>
        <taxon>Sordariomycetes</taxon>
        <taxon>Sordariomycetidae</taxon>
        <taxon>Diaporthales</taxon>
        <taxon>Gnomoniaceae</taxon>
        <taxon>Gnomoniopsis</taxon>
    </lineage>
</organism>
<gene>
    <name evidence="8" type="ORF">N0V93_002127</name>
</gene>